<proteinExistence type="predicted"/>
<organism evidence="1 2">
    <name type="scientific">Aerococcus viridans</name>
    <dbReference type="NCBI Taxonomy" id="1377"/>
    <lineage>
        <taxon>Bacteria</taxon>
        <taxon>Bacillati</taxon>
        <taxon>Bacillota</taxon>
        <taxon>Bacilli</taxon>
        <taxon>Lactobacillales</taxon>
        <taxon>Aerococcaceae</taxon>
        <taxon>Aerococcus</taxon>
    </lineage>
</organism>
<dbReference type="RefSeq" id="WP_060779294.1">
    <property type="nucleotide sequence ID" value="NZ_CP014164.1"/>
</dbReference>
<evidence type="ECO:0000313" key="1">
    <source>
        <dbReference type="EMBL" id="AMC00186.1"/>
    </source>
</evidence>
<sequence length="75" mass="8929">MQQNLAKKTNNYNPEFTYGIYQIDSELNTSYKDSFNNTVFDYPEVNGEIKSLKSNIKKYYLKEIVPTLFKYELLK</sequence>
<accession>A0AAU8UJ70</accession>
<name>A0AAU8UJ70_9LACT</name>
<dbReference type="GeneID" id="32029424"/>
<protein>
    <submittedName>
        <fullName evidence="1">Uncharacterized protein</fullName>
    </submittedName>
</protein>
<dbReference type="KEGG" id="avs:AWM76_00675"/>
<dbReference type="Proteomes" id="UP000066986">
    <property type="component" value="Chromosome"/>
</dbReference>
<dbReference type="AlphaFoldDB" id="A0AAU8UJ70"/>
<evidence type="ECO:0000313" key="2">
    <source>
        <dbReference type="Proteomes" id="UP000066986"/>
    </source>
</evidence>
<gene>
    <name evidence="1" type="ORF">AWM76_00675</name>
</gene>
<reference evidence="2" key="2">
    <citation type="submission" date="2016-01" db="EMBL/GenBank/DDBJ databases">
        <title>Six Aerococcus type strain genome sequencing and assembly using PacBio and Illumina Hiseq.</title>
        <authorList>
            <person name="Carkaci D."/>
            <person name="Dargis R."/>
            <person name="Nielsen X.C."/>
            <person name="Skovgaard O."/>
            <person name="Fuursted K."/>
            <person name="Christensen J.J."/>
        </authorList>
    </citation>
    <scope>NUCLEOTIDE SEQUENCE [LARGE SCALE GENOMIC DNA]</scope>
    <source>
        <strain evidence="2">CCUG4311</strain>
    </source>
</reference>
<dbReference type="EMBL" id="CP014164">
    <property type="protein sequence ID" value="AMC00186.1"/>
    <property type="molecule type" value="Genomic_DNA"/>
</dbReference>
<reference evidence="1 2" key="1">
    <citation type="journal article" date="2016" name="Genome Announc.">
        <title>Complete Genome Sequences of Aerococcus christensenii CCUG 28831T, Aerococcus sanguinicola CCUG 43001T, Aerococcus urinae CCUG 36881T, Aerococcus urinaeequi CCUG 28094T, Aerococcus urinaehominis CCUG 42038 BT, and Aerococcus viridans CCUG 4311T.</title>
        <authorList>
            <person name="Carkaci D."/>
            <person name="Dargis R."/>
            <person name="Nielsen X.C."/>
            <person name="Skovgaard O."/>
            <person name="Fuursted K."/>
            <person name="Christensen J.J."/>
        </authorList>
    </citation>
    <scope>NUCLEOTIDE SEQUENCE [LARGE SCALE GENOMIC DNA]</scope>
    <source>
        <strain evidence="1 2">CCUG4311</strain>
    </source>
</reference>